<feature type="region of interest" description="Disordered" evidence="1">
    <location>
        <begin position="59"/>
        <end position="101"/>
    </location>
</feature>
<dbReference type="InterPro" id="IPR019286">
    <property type="entry name" value="DUF2339_TM"/>
</dbReference>
<evidence type="ECO:0008006" key="5">
    <source>
        <dbReference type="Google" id="ProtNLM"/>
    </source>
</evidence>
<evidence type="ECO:0000313" key="4">
    <source>
        <dbReference type="Proteomes" id="UP000234479"/>
    </source>
</evidence>
<dbReference type="EMBL" id="PJRS01000010">
    <property type="protein sequence ID" value="PLR28318.1"/>
    <property type="molecule type" value="Genomic_DNA"/>
</dbReference>
<dbReference type="PANTHER" id="PTHR38434:SF1">
    <property type="entry name" value="BLL2549 PROTEIN"/>
    <property type="match status" value="1"/>
</dbReference>
<dbReference type="OrthoDB" id="7177534at2"/>
<feature type="transmembrane region" description="Helical" evidence="2">
    <location>
        <begin position="448"/>
        <end position="467"/>
    </location>
</feature>
<comment type="caution">
    <text evidence="3">The sequence shown here is derived from an EMBL/GenBank/DDBJ whole genome shotgun (WGS) entry which is preliminary data.</text>
</comment>
<keyword evidence="2" id="KW-0812">Transmembrane</keyword>
<feature type="transmembrane region" description="Helical" evidence="2">
    <location>
        <begin position="389"/>
        <end position="409"/>
    </location>
</feature>
<feature type="transmembrane region" description="Helical" evidence="2">
    <location>
        <begin position="150"/>
        <end position="168"/>
    </location>
</feature>
<evidence type="ECO:0000313" key="3">
    <source>
        <dbReference type="EMBL" id="PLR28318.1"/>
    </source>
</evidence>
<feature type="transmembrane region" description="Helical" evidence="2">
    <location>
        <begin position="362"/>
        <end position="382"/>
    </location>
</feature>
<dbReference type="RefSeq" id="WP_101716870.1">
    <property type="nucleotide sequence ID" value="NZ_PJRS01000010.1"/>
</dbReference>
<accession>A0A2N5DQI2</accession>
<dbReference type="AlphaFoldDB" id="A0A2N5DQI2"/>
<dbReference type="Proteomes" id="UP000234479">
    <property type="component" value="Unassembled WGS sequence"/>
</dbReference>
<feature type="compositionally biased region" description="Pro residues" evidence="1">
    <location>
        <begin position="92"/>
        <end position="101"/>
    </location>
</feature>
<name>A0A2N5DQI2_9CAUL</name>
<feature type="transmembrane region" description="Helical" evidence="2">
    <location>
        <begin position="303"/>
        <end position="321"/>
    </location>
</feature>
<evidence type="ECO:0000256" key="1">
    <source>
        <dbReference type="SAM" id="MobiDB-lite"/>
    </source>
</evidence>
<sequence>MEWVFIVGLTVWIAVQHQSLDMVKRQLSKALVELERLKASLEPSALSAPREVAAPIAPELSPQAPQPSPWTIEPKAAQPPRAPAPSVEPVSNPRPIPAPAPRPIITREAASTWLAENGLAWIGGGGLALGGLLLVAYAAQKGIFTPPLRIAAAVVLGALMVLASEWILRRKTEMSRHLLAAAIAAGAGAVTLYGAVCAAHGLYHLIPFWLAASLAAAVSLGLLALSLRHGEPLALVAMVGAAVTPIVTGISSWSPIVFEAYAVLIGATGFVLAAGRRWGWTSLATAAGVAVLSLPPLVDRQYAAAAVLVVLAAAGPLAALWRRRRTGETQAEVLRLRQAVMTALLGAAVLALAVWFAPPSPAGAAAGVLSAVLLGLTALAIATRTAPAGLFAAPAIVTVFAAMACLLFDGDDVGVAARPPWLHLLLALAPLTALPAALRLHGRQRTQLLAIAGITTAVAASLAWILLDEARFGYAWSPAALLGAGLFGLATLIARRSEEPSRDMGLALWLGAAAEMVFLAVHGAVQPRFEPAAFAVAALVLASPPAACPGGAWPRPASSPACWPWSSCCGRPSSARRWRAACRCR</sequence>
<evidence type="ECO:0000256" key="2">
    <source>
        <dbReference type="SAM" id="Phobius"/>
    </source>
</evidence>
<gene>
    <name evidence="3" type="ORF">SGCZBJ_04760</name>
</gene>
<feature type="transmembrane region" description="Helical" evidence="2">
    <location>
        <begin position="256"/>
        <end position="273"/>
    </location>
</feature>
<feature type="transmembrane region" description="Helical" evidence="2">
    <location>
        <begin position="180"/>
        <end position="202"/>
    </location>
</feature>
<protein>
    <recommendedName>
        <fullName evidence="5">DUF2339 domain-containing protein</fullName>
    </recommendedName>
</protein>
<feature type="transmembrane region" description="Helical" evidence="2">
    <location>
        <begin position="232"/>
        <end position="250"/>
    </location>
</feature>
<feature type="transmembrane region" description="Helical" evidence="2">
    <location>
        <begin position="473"/>
        <end position="494"/>
    </location>
</feature>
<feature type="transmembrane region" description="Helical" evidence="2">
    <location>
        <begin position="333"/>
        <end position="356"/>
    </location>
</feature>
<keyword evidence="2" id="KW-0472">Membrane</keyword>
<feature type="transmembrane region" description="Helical" evidence="2">
    <location>
        <begin position="280"/>
        <end position="297"/>
    </location>
</feature>
<reference evidence="3 4" key="1">
    <citation type="submission" date="2017-12" db="EMBL/GenBank/DDBJ databases">
        <title>The genome sequence of Caulobacter sp. 410.</title>
        <authorList>
            <person name="Gao J."/>
            <person name="Mao X."/>
            <person name="Sun J."/>
        </authorList>
    </citation>
    <scope>NUCLEOTIDE SEQUENCE [LARGE SCALE GENOMIC DNA]</scope>
    <source>
        <strain evidence="3 4">410</strain>
    </source>
</reference>
<feature type="transmembrane region" description="Helical" evidence="2">
    <location>
        <begin position="119"/>
        <end position="138"/>
    </location>
</feature>
<dbReference type="PANTHER" id="PTHR38434">
    <property type="entry name" value="BLL2549 PROTEIN"/>
    <property type="match status" value="1"/>
</dbReference>
<organism evidence="3 4">
    <name type="scientific">Caulobacter zeae</name>
    <dbReference type="NCBI Taxonomy" id="2055137"/>
    <lineage>
        <taxon>Bacteria</taxon>
        <taxon>Pseudomonadati</taxon>
        <taxon>Pseudomonadota</taxon>
        <taxon>Alphaproteobacteria</taxon>
        <taxon>Caulobacterales</taxon>
        <taxon>Caulobacteraceae</taxon>
        <taxon>Caulobacter</taxon>
    </lineage>
</organism>
<dbReference type="Pfam" id="PF10101">
    <property type="entry name" value="DUF2339"/>
    <property type="match status" value="1"/>
</dbReference>
<feature type="transmembrane region" description="Helical" evidence="2">
    <location>
        <begin position="506"/>
        <end position="525"/>
    </location>
</feature>
<feature type="transmembrane region" description="Helical" evidence="2">
    <location>
        <begin position="208"/>
        <end position="225"/>
    </location>
</feature>
<keyword evidence="2" id="KW-1133">Transmembrane helix</keyword>
<keyword evidence="4" id="KW-1185">Reference proteome</keyword>
<proteinExistence type="predicted"/>
<feature type="transmembrane region" description="Helical" evidence="2">
    <location>
        <begin position="421"/>
        <end position="441"/>
    </location>
</feature>